<keyword evidence="5 7" id="KW-1133">Transmembrane helix</keyword>
<keyword evidence="4" id="KW-0067">ATP-binding</keyword>
<evidence type="ECO:0000256" key="6">
    <source>
        <dbReference type="ARBA" id="ARBA00023136"/>
    </source>
</evidence>
<dbReference type="GO" id="GO:0016020">
    <property type="term" value="C:membrane"/>
    <property type="evidence" value="ECO:0007669"/>
    <property type="project" value="UniProtKB-SubCell"/>
</dbReference>
<protein>
    <recommendedName>
        <fullName evidence="8">ABC transporter domain-containing protein</fullName>
    </recommendedName>
</protein>
<evidence type="ECO:0000256" key="4">
    <source>
        <dbReference type="ARBA" id="ARBA00022840"/>
    </source>
</evidence>
<feature type="transmembrane region" description="Helical" evidence="7">
    <location>
        <begin position="547"/>
        <end position="569"/>
    </location>
</feature>
<keyword evidence="10" id="KW-1185">Reference proteome</keyword>
<dbReference type="EMBL" id="JADBJN010000003">
    <property type="protein sequence ID" value="KAG5671144.1"/>
    <property type="molecule type" value="Genomic_DNA"/>
</dbReference>
<comment type="caution">
    <text evidence="9">The sequence shown here is derived from an EMBL/GenBank/DDBJ whole genome shotgun (WGS) entry which is preliminary data.</text>
</comment>
<name>A0A9J6BN51_POLVA</name>
<keyword evidence="6 7" id="KW-0472">Membrane</keyword>
<dbReference type="InterPro" id="IPR017871">
    <property type="entry name" value="ABC_transporter-like_CS"/>
</dbReference>
<feature type="transmembrane region" description="Helical" evidence="7">
    <location>
        <begin position="299"/>
        <end position="317"/>
    </location>
</feature>
<dbReference type="InterPro" id="IPR027417">
    <property type="entry name" value="P-loop_NTPase"/>
</dbReference>
<dbReference type="PROSITE" id="PS50893">
    <property type="entry name" value="ABC_TRANSPORTER_2"/>
    <property type="match status" value="1"/>
</dbReference>
<keyword evidence="3" id="KW-0547">Nucleotide-binding</keyword>
<gene>
    <name evidence="9" type="ORF">PVAND_001357</name>
</gene>
<feature type="domain" description="ABC transporter" evidence="8">
    <location>
        <begin position="6"/>
        <end position="241"/>
    </location>
</feature>
<dbReference type="AlphaFoldDB" id="A0A9J6BN51"/>
<dbReference type="GO" id="GO:0140359">
    <property type="term" value="F:ABC-type transporter activity"/>
    <property type="evidence" value="ECO:0007669"/>
    <property type="project" value="InterPro"/>
</dbReference>
<sequence length="575" mass="66598">MFNNCIKIQNVFKSYQQKLNKKENVLNGISLNVERGQIYALAGSSGCGKTTLLNCLMGMYEIDSGEIEIFNQQIEFKQISKLSNIIGFMPQQTSLVDNLTIMETLQYFANLQLMDQKNFIERFKIISDLLELPAKNSFIKKLSGGEQRRVSLAVTIIHNPQLLILDEPTVGLDFKLRNKIWNYFEKQTTENKLTILVTTHCMNEVKKSHRCGFMRDGILIEDDKPLKIMEKYETQSFDEAFYQMCLNENENREIKKLENCDKVKNYKIKESSTRKVRKQIIKALLVKEFHRFKRAYTEIYMVFIYSIFSILIYNSTFGKIPKDLKLGIVNYEIENYNCDTLPQNNSNQCENKMFLCGFFNHTEDFKAIFYKSYEDANQDLHDFKIINSITITSGVSILAILQSRMDGVWNRSLLNGVSITEILIANFIQYTFYSLIISIELILLLIYIVKVEIVGRIWLAFLLIFGYSIDGFLFGLNCSIIFKDFISGHYSNIAVISHITLLSGIIWPTEGFSKWLKPLEYILPLAFPLNAQHGVTLKGYGITHPKVASGFAVIIFHMIFLSILLYFNLKRKLFY</sequence>
<comment type="subcellular location">
    <subcellularLocation>
        <location evidence="1">Membrane</location>
        <topology evidence="1">Multi-pass membrane protein</topology>
    </subcellularLocation>
</comment>
<dbReference type="PANTHER" id="PTHR43038:SF3">
    <property type="entry name" value="ABC TRANSPORTER G FAMILY MEMBER 20 ISOFORM X1"/>
    <property type="match status" value="1"/>
</dbReference>
<dbReference type="InterPro" id="IPR003593">
    <property type="entry name" value="AAA+_ATPase"/>
</dbReference>
<keyword evidence="2 7" id="KW-0812">Transmembrane</keyword>
<dbReference type="GO" id="GO:0016887">
    <property type="term" value="F:ATP hydrolysis activity"/>
    <property type="evidence" value="ECO:0007669"/>
    <property type="project" value="InterPro"/>
</dbReference>
<evidence type="ECO:0000256" key="2">
    <source>
        <dbReference type="ARBA" id="ARBA00022692"/>
    </source>
</evidence>
<dbReference type="Pfam" id="PF01061">
    <property type="entry name" value="ABC2_membrane"/>
    <property type="match status" value="1"/>
</dbReference>
<reference evidence="9" key="1">
    <citation type="submission" date="2021-03" db="EMBL/GenBank/DDBJ databases">
        <title>Chromosome level genome of the anhydrobiotic midge Polypedilum vanderplanki.</title>
        <authorList>
            <person name="Yoshida Y."/>
            <person name="Kikawada T."/>
            <person name="Gusev O."/>
        </authorList>
    </citation>
    <scope>NUCLEOTIDE SEQUENCE</scope>
    <source>
        <strain evidence="9">NIAS01</strain>
        <tissue evidence="9">Whole body or cell culture</tissue>
    </source>
</reference>
<dbReference type="OrthoDB" id="10255969at2759"/>
<feature type="transmembrane region" description="Helical" evidence="7">
    <location>
        <begin position="455"/>
        <end position="478"/>
    </location>
</feature>
<feature type="transmembrane region" description="Helical" evidence="7">
    <location>
        <begin position="422"/>
        <end position="449"/>
    </location>
</feature>
<dbReference type="Gene3D" id="3.40.50.300">
    <property type="entry name" value="P-loop containing nucleotide triphosphate hydrolases"/>
    <property type="match status" value="1"/>
</dbReference>
<dbReference type="GO" id="GO:0005524">
    <property type="term" value="F:ATP binding"/>
    <property type="evidence" value="ECO:0007669"/>
    <property type="project" value="UniProtKB-KW"/>
</dbReference>
<evidence type="ECO:0000313" key="10">
    <source>
        <dbReference type="Proteomes" id="UP001107558"/>
    </source>
</evidence>
<dbReference type="CDD" id="cd03230">
    <property type="entry name" value="ABC_DR_subfamily_A"/>
    <property type="match status" value="1"/>
</dbReference>
<dbReference type="Proteomes" id="UP001107558">
    <property type="component" value="Chromosome 3"/>
</dbReference>
<accession>A0A9J6BN51</accession>
<evidence type="ECO:0000256" key="3">
    <source>
        <dbReference type="ARBA" id="ARBA00022741"/>
    </source>
</evidence>
<evidence type="ECO:0000256" key="7">
    <source>
        <dbReference type="SAM" id="Phobius"/>
    </source>
</evidence>
<dbReference type="InterPro" id="IPR003439">
    <property type="entry name" value="ABC_transporter-like_ATP-bd"/>
</dbReference>
<evidence type="ECO:0000256" key="1">
    <source>
        <dbReference type="ARBA" id="ARBA00004141"/>
    </source>
</evidence>
<evidence type="ECO:0000313" key="9">
    <source>
        <dbReference type="EMBL" id="KAG5671144.1"/>
    </source>
</evidence>
<dbReference type="Pfam" id="PF00005">
    <property type="entry name" value="ABC_tran"/>
    <property type="match status" value="1"/>
</dbReference>
<proteinExistence type="predicted"/>
<dbReference type="SUPFAM" id="SSF52540">
    <property type="entry name" value="P-loop containing nucleoside triphosphate hydrolases"/>
    <property type="match status" value="1"/>
</dbReference>
<evidence type="ECO:0000259" key="8">
    <source>
        <dbReference type="PROSITE" id="PS50893"/>
    </source>
</evidence>
<feature type="transmembrane region" description="Helical" evidence="7">
    <location>
        <begin position="490"/>
        <end position="509"/>
    </location>
</feature>
<dbReference type="InterPro" id="IPR013525">
    <property type="entry name" value="ABC2_TM"/>
</dbReference>
<organism evidence="9 10">
    <name type="scientific">Polypedilum vanderplanki</name>
    <name type="common">Sleeping chironomid midge</name>
    <dbReference type="NCBI Taxonomy" id="319348"/>
    <lineage>
        <taxon>Eukaryota</taxon>
        <taxon>Metazoa</taxon>
        <taxon>Ecdysozoa</taxon>
        <taxon>Arthropoda</taxon>
        <taxon>Hexapoda</taxon>
        <taxon>Insecta</taxon>
        <taxon>Pterygota</taxon>
        <taxon>Neoptera</taxon>
        <taxon>Endopterygota</taxon>
        <taxon>Diptera</taxon>
        <taxon>Nematocera</taxon>
        <taxon>Chironomoidea</taxon>
        <taxon>Chironomidae</taxon>
        <taxon>Chironominae</taxon>
        <taxon>Polypedilum</taxon>
        <taxon>Polypedilum</taxon>
    </lineage>
</organism>
<dbReference type="SMART" id="SM00382">
    <property type="entry name" value="AAA"/>
    <property type="match status" value="1"/>
</dbReference>
<dbReference type="PANTHER" id="PTHR43038">
    <property type="entry name" value="ATP-BINDING CASSETTE, SUB-FAMILY H, MEMBER 1"/>
    <property type="match status" value="1"/>
</dbReference>
<dbReference type="PROSITE" id="PS00211">
    <property type="entry name" value="ABC_TRANSPORTER_1"/>
    <property type="match status" value="1"/>
</dbReference>
<evidence type="ECO:0000256" key="5">
    <source>
        <dbReference type="ARBA" id="ARBA00022989"/>
    </source>
</evidence>